<accession>A0ABM4JDR0</accession>
<organism evidence="3 4">
    <name type="scientific">Equus przewalskii</name>
    <name type="common">Przewalski's horse</name>
    <name type="synonym">Equus caballus przewalskii</name>
    <dbReference type="NCBI Taxonomy" id="9798"/>
    <lineage>
        <taxon>Eukaryota</taxon>
        <taxon>Metazoa</taxon>
        <taxon>Chordata</taxon>
        <taxon>Craniata</taxon>
        <taxon>Vertebrata</taxon>
        <taxon>Euteleostomi</taxon>
        <taxon>Mammalia</taxon>
        <taxon>Eutheria</taxon>
        <taxon>Laurasiatheria</taxon>
        <taxon>Perissodactyla</taxon>
        <taxon>Equidae</taxon>
        <taxon>Equus</taxon>
    </lineage>
</organism>
<evidence type="ECO:0000256" key="2">
    <source>
        <dbReference type="SAM" id="Phobius"/>
    </source>
</evidence>
<feature type="compositionally biased region" description="Basic residues" evidence="1">
    <location>
        <begin position="1"/>
        <end position="10"/>
    </location>
</feature>
<keyword evidence="3" id="KW-1185">Reference proteome</keyword>
<gene>
    <name evidence="4" type="primary">LOC139073505</name>
</gene>
<evidence type="ECO:0000313" key="3">
    <source>
        <dbReference type="Proteomes" id="UP001652662"/>
    </source>
</evidence>
<proteinExistence type="predicted"/>
<evidence type="ECO:0000256" key="1">
    <source>
        <dbReference type="SAM" id="MobiDB-lite"/>
    </source>
</evidence>
<reference evidence="4" key="1">
    <citation type="submission" date="2025-08" db="UniProtKB">
        <authorList>
            <consortium name="RefSeq"/>
        </authorList>
    </citation>
    <scope>IDENTIFICATION</scope>
    <source>
        <tissue evidence="4">Blood</tissue>
    </source>
</reference>
<name>A0ABM4JDR0_EQUPR</name>
<sequence length="405" mass="43654">MGKLRPRKGWPRLSGAARRPLHGRQRPSPSLLPPLPLAAEGRDAGRGRGGCTWCPRGEVTGGAPEVGLGDPGPWLPAPASWLWRGRKLGRFSGGPRPAPLPASCPRPAPRRHLRFLPLLAARPPPSPRSARDPRVPAPPDLCRRVCLSVRRARLDASHICLASAIASLPGLGARLTLPAPHSAPQPPLLAVSLCLLVFLSFFASLCVFLSVSVSPSLSLSLSLPFSPLGSFPSALRYLSSSLSLSPSEPFSSLLWVLLHLSPSQSFPSCCFQGSVSPCPFFYGPFFSFYLFLLSLSQYRCLSLIPLPLIVFLFSCSVSLSLDLCCSPSTLYLRNSASQKLCISVPLLSLPLGLPTIPKLGPQTLQIHLLKATPQRTDVAWPEPQFHTGPTRQSPVFVPVFVGLKY</sequence>
<dbReference type="RefSeq" id="XP_070414084.1">
    <property type="nucleotide sequence ID" value="XM_070557983.1"/>
</dbReference>
<keyword evidence="2" id="KW-1133">Transmembrane helix</keyword>
<protein>
    <submittedName>
        <fullName evidence="4">Uncharacterized protein</fullName>
    </submittedName>
</protein>
<keyword evidence="2" id="KW-0472">Membrane</keyword>
<feature type="transmembrane region" description="Helical" evidence="2">
    <location>
        <begin position="188"/>
        <end position="214"/>
    </location>
</feature>
<feature type="region of interest" description="Disordered" evidence="1">
    <location>
        <begin position="1"/>
        <end position="50"/>
    </location>
</feature>
<feature type="transmembrane region" description="Helical" evidence="2">
    <location>
        <begin position="304"/>
        <end position="325"/>
    </location>
</feature>
<dbReference type="Proteomes" id="UP001652662">
    <property type="component" value="Chromosome 9"/>
</dbReference>
<evidence type="ECO:0000313" key="4">
    <source>
        <dbReference type="RefSeq" id="XP_070414084.1"/>
    </source>
</evidence>
<dbReference type="GeneID" id="139073505"/>
<feature type="transmembrane region" description="Helical" evidence="2">
    <location>
        <begin position="279"/>
        <end position="298"/>
    </location>
</feature>
<keyword evidence="2" id="KW-0812">Transmembrane</keyword>